<organism evidence="1 2">
    <name type="scientific">Phialocephala subalpina</name>
    <dbReference type="NCBI Taxonomy" id="576137"/>
    <lineage>
        <taxon>Eukaryota</taxon>
        <taxon>Fungi</taxon>
        <taxon>Dikarya</taxon>
        <taxon>Ascomycota</taxon>
        <taxon>Pezizomycotina</taxon>
        <taxon>Leotiomycetes</taxon>
        <taxon>Helotiales</taxon>
        <taxon>Mollisiaceae</taxon>
        <taxon>Phialocephala</taxon>
        <taxon>Phialocephala fortinii species complex</taxon>
    </lineage>
</organism>
<evidence type="ECO:0008006" key="3">
    <source>
        <dbReference type="Google" id="ProtNLM"/>
    </source>
</evidence>
<proteinExistence type="predicted"/>
<gene>
    <name evidence="1" type="ORF">PAC_09796</name>
</gene>
<dbReference type="AlphaFoldDB" id="A0A1L7X4G7"/>
<evidence type="ECO:0000313" key="1">
    <source>
        <dbReference type="EMBL" id="CZR59902.1"/>
    </source>
</evidence>
<protein>
    <recommendedName>
        <fullName evidence="3">Heterokaryon incompatibility domain-containing protein</fullName>
    </recommendedName>
</protein>
<accession>A0A1L7X4G7</accession>
<dbReference type="EMBL" id="FJOG01000015">
    <property type="protein sequence ID" value="CZR59902.1"/>
    <property type="molecule type" value="Genomic_DNA"/>
</dbReference>
<evidence type="ECO:0000313" key="2">
    <source>
        <dbReference type="Proteomes" id="UP000184330"/>
    </source>
</evidence>
<sequence length="230" mass="25581">MQGLLEDKYVAGLWEKDLLRQLLWIMRTETLDSLDVPLKQAPSWSWAAINSPVRWLDIDDGENLAEIIDYKVIPIGNSEYGQIRGGYIRIRGMLTRATFADDVEDDLASQVTGTPMRLPEGTFLELGFRWDGIASSDNLNPERSRSSYLQGIIGSSSVWVLPMCDNLAGRTWLGLVLVKSGSGKRGEYRRVGWFVTPQKAALATLKGHVPSLKAEEYESVGEGGYTISII</sequence>
<dbReference type="Proteomes" id="UP000184330">
    <property type="component" value="Unassembled WGS sequence"/>
</dbReference>
<dbReference type="PANTHER" id="PTHR33112">
    <property type="entry name" value="DOMAIN PROTEIN, PUTATIVE-RELATED"/>
    <property type="match status" value="1"/>
</dbReference>
<reference evidence="1 2" key="1">
    <citation type="submission" date="2016-03" db="EMBL/GenBank/DDBJ databases">
        <authorList>
            <person name="Ploux O."/>
        </authorList>
    </citation>
    <scope>NUCLEOTIDE SEQUENCE [LARGE SCALE GENOMIC DNA]</scope>
    <source>
        <strain evidence="1 2">UAMH 11012</strain>
    </source>
</reference>
<dbReference type="STRING" id="576137.A0A1L7X4G7"/>
<dbReference type="PANTHER" id="PTHR33112:SF10">
    <property type="entry name" value="TOL"/>
    <property type="match status" value="1"/>
</dbReference>
<dbReference type="OrthoDB" id="5347061at2759"/>
<keyword evidence="2" id="KW-1185">Reference proteome</keyword>
<name>A0A1L7X4G7_9HELO</name>